<evidence type="ECO:0000256" key="2">
    <source>
        <dbReference type="ARBA" id="ARBA00022448"/>
    </source>
</evidence>
<evidence type="ECO:0000256" key="1">
    <source>
        <dbReference type="ARBA" id="ARBA00004123"/>
    </source>
</evidence>
<dbReference type="Gene3D" id="1.20.5.490">
    <property type="entry name" value="Single helix bin"/>
    <property type="match status" value="1"/>
</dbReference>
<dbReference type="Proteomes" id="UP001479436">
    <property type="component" value="Unassembled WGS sequence"/>
</dbReference>
<feature type="compositionally biased region" description="Low complexity" evidence="4">
    <location>
        <begin position="28"/>
        <end position="45"/>
    </location>
</feature>
<feature type="compositionally biased region" description="Low complexity" evidence="4">
    <location>
        <begin position="139"/>
        <end position="148"/>
    </location>
</feature>
<feature type="region of interest" description="Disordered" evidence="4">
    <location>
        <begin position="1"/>
        <end position="45"/>
    </location>
</feature>
<feature type="compositionally biased region" description="Low complexity" evidence="4">
    <location>
        <begin position="209"/>
        <end position="219"/>
    </location>
</feature>
<protein>
    <recommendedName>
        <fullName evidence="5">Nucleoporin Nup54 alpha-helical domain-containing protein</fullName>
    </recommendedName>
</protein>
<keyword evidence="7" id="KW-1185">Reference proteome</keyword>
<comment type="caution">
    <text evidence="6">The sequence shown here is derived from an EMBL/GenBank/DDBJ whole genome shotgun (WGS) entry which is preliminary data.</text>
</comment>
<dbReference type="Gene3D" id="1.20.5.170">
    <property type="match status" value="1"/>
</dbReference>
<gene>
    <name evidence="6" type="ORF">K7432_006053</name>
</gene>
<reference evidence="6 7" key="1">
    <citation type="submission" date="2023-04" db="EMBL/GenBank/DDBJ databases">
        <title>Genome of Basidiobolus ranarum AG-B5.</title>
        <authorList>
            <person name="Stajich J.E."/>
            <person name="Carter-House D."/>
            <person name="Gryganskyi A."/>
        </authorList>
    </citation>
    <scope>NUCLEOTIDE SEQUENCE [LARGE SCALE GENOMIC DNA]</scope>
    <source>
        <strain evidence="6 7">AG-B5</strain>
    </source>
</reference>
<feature type="compositionally biased region" description="Polar residues" evidence="4">
    <location>
        <begin position="1"/>
        <end position="27"/>
    </location>
</feature>
<dbReference type="PANTHER" id="PTHR13000">
    <property type="entry name" value="NUCLEOPORIN P54"/>
    <property type="match status" value="1"/>
</dbReference>
<proteinExistence type="predicted"/>
<feature type="compositionally biased region" description="Polar residues" evidence="4">
    <location>
        <begin position="180"/>
        <end position="204"/>
    </location>
</feature>
<comment type="subcellular location">
    <subcellularLocation>
        <location evidence="1">Nucleus</location>
    </subcellularLocation>
</comment>
<dbReference type="EMBL" id="JASJQH010007131">
    <property type="protein sequence ID" value="KAK9717637.1"/>
    <property type="molecule type" value="Genomic_DNA"/>
</dbReference>
<keyword evidence="2" id="KW-0813">Transport</keyword>
<dbReference type="Pfam" id="PF13874">
    <property type="entry name" value="Nup54"/>
    <property type="match status" value="1"/>
</dbReference>
<dbReference type="InterPro" id="IPR025712">
    <property type="entry name" value="Nup54_alpha-helical_dom"/>
</dbReference>
<feature type="region of interest" description="Disordered" evidence="4">
    <location>
        <begin position="164"/>
        <end position="219"/>
    </location>
</feature>
<sequence length="479" mass="51274">MFGSSSTFGNASSTPSFGMGSTSTSQPAAGGFSFGNTNNTNNSTTNTGATGFGFGNTNTATSTAAGTTGGLFGSTTTPASTGSTGFGFGSTANTNTGGGLFGSSTNTSQPATGGLFGSSTNTSQPAAGGLFGNTAQKPTGTGLFGNTNTGSSLFSNTTTNTGSGGLFGSKPAGTTGFGAPSTSGGLFGSTQNTGSSLFGSSNTGGMFGSTQQPAQQQNQQQLQSFLSLQRPVPTTWENIALMKESWDPQSPLCLFKHYFYNLVHPSEVHLYQRPANQDETLWNEAQKANPNPKCMVPVLAVGFDDIKKRTEQQEMQALAHKTKLEEISDKLKKLQEKHSLDTSTKMKEYKRRHMDLAHRVLQLMKQVQVLRNKGYSIRPEEEALKTRLENLHLELRKPSQYRSRLNELWSQVQMLKNTRRSNSRGNWEFEVSDEEQLAIIQKVLAEQQSGLAHVMEVLQKDIKDVAIITRSLSEGNSSA</sequence>
<feature type="region of interest" description="Disordered" evidence="4">
    <location>
        <begin position="97"/>
        <end position="148"/>
    </location>
</feature>
<evidence type="ECO:0000313" key="6">
    <source>
        <dbReference type="EMBL" id="KAK9717637.1"/>
    </source>
</evidence>
<dbReference type="InterPro" id="IPR024864">
    <property type="entry name" value="Nup54/Nup57/Nup44"/>
</dbReference>
<evidence type="ECO:0000256" key="3">
    <source>
        <dbReference type="ARBA" id="ARBA00023242"/>
    </source>
</evidence>
<dbReference type="PANTHER" id="PTHR13000:SF0">
    <property type="entry name" value="NUCLEOPORIN P54"/>
    <property type="match status" value="1"/>
</dbReference>
<dbReference type="InterPro" id="IPR025574">
    <property type="entry name" value="Nucleoporin_FG_rpt"/>
</dbReference>
<feature type="domain" description="Nucleoporin Nup54 alpha-helical" evidence="5">
    <location>
        <begin position="273"/>
        <end position="411"/>
    </location>
</feature>
<feature type="compositionally biased region" description="Polar residues" evidence="4">
    <location>
        <begin position="102"/>
        <end position="125"/>
    </location>
</feature>
<keyword evidence="3" id="KW-0539">Nucleus</keyword>
<name>A0ABR2W2M1_9FUNG</name>
<organism evidence="6 7">
    <name type="scientific">Basidiobolus ranarum</name>
    <dbReference type="NCBI Taxonomy" id="34480"/>
    <lineage>
        <taxon>Eukaryota</taxon>
        <taxon>Fungi</taxon>
        <taxon>Fungi incertae sedis</taxon>
        <taxon>Zoopagomycota</taxon>
        <taxon>Entomophthoromycotina</taxon>
        <taxon>Basidiobolomycetes</taxon>
        <taxon>Basidiobolales</taxon>
        <taxon>Basidiobolaceae</taxon>
        <taxon>Basidiobolus</taxon>
    </lineage>
</organism>
<dbReference type="Pfam" id="PF13634">
    <property type="entry name" value="Nucleoporin_FG"/>
    <property type="match status" value="1"/>
</dbReference>
<evidence type="ECO:0000259" key="5">
    <source>
        <dbReference type="Pfam" id="PF13874"/>
    </source>
</evidence>
<evidence type="ECO:0000256" key="4">
    <source>
        <dbReference type="SAM" id="MobiDB-lite"/>
    </source>
</evidence>
<accession>A0ABR2W2M1</accession>
<evidence type="ECO:0000313" key="7">
    <source>
        <dbReference type="Proteomes" id="UP001479436"/>
    </source>
</evidence>